<protein>
    <submittedName>
        <fullName evidence="7">OmpA family protein</fullName>
    </submittedName>
</protein>
<dbReference type="InterPro" id="IPR006665">
    <property type="entry name" value="OmpA-like"/>
</dbReference>
<dbReference type="Proteomes" id="UP000282002">
    <property type="component" value="Chromosome"/>
</dbReference>
<dbReference type="InterPro" id="IPR006664">
    <property type="entry name" value="OMP_bac"/>
</dbReference>
<dbReference type="AlphaFoldDB" id="A0A3S8U8J4"/>
<evidence type="ECO:0000256" key="3">
    <source>
        <dbReference type="ARBA" id="ARBA00023237"/>
    </source>
</evidence>
<comment type="subcellular location">
    <subcellularLocation>
        <location evidence="1">Cell outer membrane</location>
    </subcellularLocation>
</comment>
<evidence type="ECO:0000256" key="5">
    <source>
        <dbReference type="SAM" id="MobiDB-lite"/>
    </source>
</evidence>
<keyword evidence="2 4" id="KW-0472">Membrane</keyword>
<proteinExistence type="predicted"/>
<dbReference type="Gene3D" id="3.30.1330.60">
    <property type="entry name" value="OmpA-like domain"/>
    <property type="match status" value="1"/>
</dbReference>
<feature type="compositionally biased region" description="Low complexity" evidence="5">
    <location>
        <begin position="631"/>
        <end position="695"/>
    </location>
</feature>
<dbReference type="InterPro" id="IPR050330">
    <property type="entry name" value="Bact_OuterMem_StrucFunc"/>
</dbReference>
<dbReference type="PANTHER" id="PTHR30329">
    <property type="entry name" value="STATOR ELEMENT OF FLAGELLAR MOTOR COMPLEX"/>
    <property type="match status" value="1"/>
</dbReference>
<dbReference type="EMBL" id="CP034328">
    <property type="protein sequence ID" value="AZL59931.1"/>
    <property type="molecule type" value="Genomic_DNA"/>
</dbReference>
<accession>A0A3S8U8J4</accession>
<sequence>MSPLPLPQRIRQLSQTTLALLAFLLAAMLMVTVAYAAALVIEARTDKVVTERLVEAKIDWVTVQADGLQVRLTGTAPNEAARFRAVNMVGSLVDSSRIRDGLDVIPAQAIEAPDFSVQMLRTEDGIQLIGLMPETPGEGAMTELALAEAAAALTPGTELTNMLESANYPAPETWGPALAFGLEALERLERSKVSVGASQVKVTAISDSEAQKRRFENELRAIAPAGVQLVLDISAPRPVITPFTLRFVVDAEGARFDSCSADTERARSQILSAATTAGLSGRPLCTIGLGTPTPRWAEAVSLAIRAVAELGSASVTFSDADVTLLAGSDVSQAAFDKVVGELETSLPDAFSLTSTLEQKETATQGPAEFTATLSEAGDVILRGRLTDEMQREAVDAYARAAFEGAGVLTATRVDATLPDGWPVRVLAGLEALAEVDHGSLLVRADTVEVTGVTGSQETRGRITQILSGKLGQGQTFQVNVRYDEALDPIASIPTPEECAADVNGVIAQTKITFTPASAEIATSARPVLDALAAILVECPPMQLEIGGHTDSQGSEGGNQALSQARAEAVLVALQGRRVDTSGMTAVGFGEATPIADNESEEGREANRRIEFVLKGVQAAAGAAASAGAEAAPVAGDPGAEAADGTETVAPPANPAAAPETEAGPDGEPVAETVADAAPADGEAAPVAVAATAEGPDFSGDTSPSVAPTEKTIRPLPRPEGLASQESP</sequence>
<feature type="region of interest" description="Disordered" evidence="5">
    <location>
        <begin position="631"/>
        <end position="727"/>
    </location>
</feature>
<gene>
    <name evidence="7" type="ORF">EI545_14450</name>
</gene>
<dbReference type="KEGG" id="taw:EI545_14450"/>
<dbReference type="PRINTS" id="PR01021">
    <property type="entry name" value="OMPADOMAIN"/>
</dbReference>
<feature type="domain" description="OmpA-like" evidence="6">
    <location>
        <begin position="500"/>
        <end position="617"/>
    </location>
</feature>
<name>A0A3S8U8J4_9RHOB</name>
<dbReference type="Gene3D" id="3.40.1520.20">
    <property type="match status" value="2"/>
</dbReference>
<evidence type="ECO:0000313" key="7">
    <source>
        <dbReference type="EMBL" id="AZL59931.1"/>
    </source>
</evidence>
<evidence type="ECO:0000256" key="2">
    <source>
        <dbReference type="ARBA" id="ARBA00023136"/>
    </source>
</evidence>
<organism evidence="7 8">
    <name type="scientific">Tabrizicola piscis</name>
    <dbReference type="NCBI Taxonomy" id="2494374"/>
    <lineage>
        <taxon>Bacteria</taxon>
        <taxon>Pseudomonadati</taxon>
        <taxon>Pseudomonadota</taxon>
        <taxon>Alphaproteobacteria</taxon>
        <taxon>Rhodobacterales</taxon>
        <taxon>Paracoccaceae</taxon>
        <taxon>Tabrizicola</taxon>
    </lineage>
</organism>
<evidence type="ECO:0000256" key="1">
    <source>
        <dbReference type="ARBA" id="ARBA00004442"/>
    </source>
</evidence>
<reference evidence="7 8" key="1">
    <citation type="submission" date="2018-12" db="EMBL/GenBank/DDBJ databases">
        <title>Complete genome sequencing of Tabrizicola sp. K13M18.</title>
        <authorList>
            <person name="Bae J.-W."/>
        </authorList>
    </citation>
    <scope>NUCLEOTIDE SEQUENCE [LARGE SCALE GENOMIC DNA]</scope>
    <source>
        <strain evidence="7 8">K13M18</strain>
    </source>
</reference>
<dbReference type="InterPro" id="IPR036737">
    <property type="entry name" value="OmpA-like_sf"/>
</dbReference>
<dbReference type="OrthoDB" id="5525824at2"/>
<dbReference type="PANTHER" id="PTHR30329:SF21">
    <property type="entry name" value="LIPOPROTEIN YIAD-RELATED"/>
    <property type="match status" value="1"/>
</dbReference>
<evidence type="ECO:0000313" key="8">
    <source>
        <dbReference type="Proteomes" id="UP000282002"/>
    </source>
</evidence>
<dbReference type="PROSITE" id="PS51123">
    <property type="entry name" value="OMPA_2"/>
    <property type="match status" value="1"/>
</dbReference>
<keyword evidence="3" id="KW-0998">Cell outer membrane</keyword>
<dbReference type="SUPFAM" id="SSF103088">
    <property type="entry name" value="OmpA-like"/>
    <property type="match status" value="1"/>
</dbReference>
<dbReference type="GO" id="GO:0009279">
    <property type="term" value="C:cell outer membrane"/>
    <property type="evidence" value="ECO:0007669"/>
    <property type="project" value="UniProtKB-SubCell"/>
</dbReference>
<dbReference type="CDD" id="cd07185">
    <property type="entry name" value="OmpA_C-like"/>
    <property type="match status" value="1"/>
</dbReference>
<keyword evidence="8" id="KW-1185">Reference proteome</keyword>
<evidence type="ECO:0000259" key="6">
    <source>
        <dbReference type="PROSITE" id="PS51123"/>
    </source>
</evidence>
<evidence type="ECO:0000256" key="4">
    <source>
        <dbReference type="PROSITE-ProRule" id="PRU00473"/>
    </source>
</evidence>
<dbReference type="Pfam" id="PF00691">
    <property type="entry name" value="OmpA"/>
    <property type="match status" value="1"/>
</dbReference>